<dbReference type="Proteomes" id="UP000317519">
    <property type="component" value="Unassembled WGS sequence"/>
</dbReference>
<accession>A0ABY3FLB7</accession>
<evidence type="ECO:0000259" key="2">
    <source>
        <dbReference type="Pfam" id="PF18050"/>
    </source>
</evidence>
<reference evidence="3 4" key="1">
    <citation type="journal article" date="2015" name="Stand. Genomic Sci.">
        <title>Genomic Encyclopedia of Bacterial and Archaeal Type Strains, Phase III: the genomes of soil and plant-associated and newly described type strains.</title>
        <authorList>
            <person name="Whitman W.B."/>
            <person name="Woyke T."/>
            <person name="Klenk H.P."/>
            <person name="Zhou Y."/>
            <person name="Lilburn T.G."/>
            <person name="Beck B.J."/>
            <person name="De Vos P."/>
            <person name="Vandamme P."/>
            <person name="Eisen J.A."/>
            <person name="Garrity G."/>
            <person name="Hugenholtz P."/>
            <person name="Kyrpides N.C."/>
        </authorList>
    </citation>
    <scope>NUCLEOTIDE SEQUENCE [LARGE SCALE GENOMIC DNA]</scope>
    <source>
        <strain evidence="3 4">CGMCC 1.6847</strain>
    </source>
</reference>
<organism evidence="3 4">
    <name type="scientific">Flavobacterium tiangeerense</name>
    <dbReference type="NCBI Taxonomy" id="459471"/>
    <lineage>
        <taxon>Bacteria</taxon>
        <taxon>Pseudomonadati</taxon>
        <taxon>Bacteroidota</taxon>
        <taxon>Flavobacteriia</taxon>
        <taxon>Flavobacteriales</taxon>
        <taxon>Flavobacteriaceae</taxon>
        <taxon>Flavobacterium</taxon>
    </lineage>
</organism>
<name>A0ABY3FLB7_9FLAO</name>
<feature type="domain" description="Cyclophilin-like" evidence="2">
    <location>
        <begin position="47"/>
        <end position="155"/>
    </location>
</feature>
<protein>
    <recommendedName>
        <fullName evidence="2">Cyclophilin-like domain-containing protein</fullName>
    </recommendedName>
</protein>
<comment type="caution">
    <text evidence="3">The sequence shown here is derived from an EMBL/GenBank/DDBJ whole genome shotgun (WGS) entry which is preliminary data.</text>
</comment>
<evidence type="ECO:0000313" key="4">
    <source>
        <dbReference type="Proteomes" id="UP000317519"/>
    </source>
</evidence>
<keyword evidence="1" id="KW-0732">Signal</keyword>
<gene>
    <name evidence="3" type="ORF">IQ05_01240</name>
</gene>
<feature type="chain" id="PRO_5045267272" description="Cyclophilin-like domain-containing protein" evidence="1">
    <location>
        <begin position="20"/>
        <end position="157"/>
    </location>
</feature>
<dbReference type="Pfam" id="PF18050">
    <property type="entry name" value="Cyclophil_like2"/>
    <property type="match status" value="1"/>
</dbReference>
<dbReference type="Gene3D" id="2.40.100.20">
    <property type="match status" value="1"/>
</dbReference>
<sequence>MRYLVSVVMVLTCFLLSSASCTTDKNMEPTTTQTNNTSNQTNGTMKIIIGSSVYSATLFDNATTKAFKAMLPITLNMSELNGNEKYFYFSNTLPTHSAPGGNIQNGDLMLYGDNCLVLFYESLNTTYNYTKLGKISNPNGLASALGTGSVTIKFELE</sequence>
<evidence type="ECO:0000313" key="3">
    <source>
        <dbReference type="EMBL" id="TWI00584.1"/>
    </source>
</evidence>
<dbReference type="InterPro" id="IPR029000">
    <property type="entry name" value="Cyclophilin-like_dom_sf"/>
</dbReference>
<dbReference type="RefSeq" id="WP_144890951.1">
    <property type="nucleotide sequence ID" value="NZ_VLKO01000004.1"/>
</dbReference>
<dbReference type="SUPFAM" id="SSF50891">
    <property type="entry name" value="Cyclophilin-like"/>
    <property type="match status" value="1"/>
</dbReference>
<evidence type="ECO:0000256" key="1">
    <source>
        <dbReference type="SAM" id="SignalP"/>
    </source>
</evidence>
<dbReference type="PROSITE" id="PS51257">
    <property type="entry name" value="PROKAR_LIPOPROTEIN"/>
    <property type="match status" value="1"/>
</dbReference>
<feature type="signal peptide" evidence="1">
    <location>
        <begin position="1"/>
        <end position="19"/>
    </location>
</feature>
<dbReference type="EMBL" id="VLKO01000004">
    <property type="protein sequence ID" value="TWI00584.1"/>
    <property type="molecule type" value="Genomic_DNA"/>
</dbReference>
<keyword evidence="4" id="KW-1185">Reference proteome</keyword>
<proteinExistence type="predicted"/>
<dbReference type="InterPro" id="IPR041183">
    <property type="entry name" value="Cyclophilin-like"/>
</dbReference>